<dbReference type="Proteomes" id="UP000659654">
    <property type="component" value="Unassembled WGS sequence"/>
</dbReference>
<evidence type="ECO:0000313" key="9">
    <source>
        <dbReference type="WBParaSite" id="BXY_1659700.1"/>
    </source>
</evidence>
<dbReference type="WBParaSite" id="BXY_1659700.1">
    <property type="protein sequence ID" value="BXY_1659700.1"/>
    <property type="gene ID" value="BXY_1659700"/>
</dbReference>
<dbReference type="AlphaFoldDB" id="A0A1I7SU75"/>
<evidence type="ECO:0000313" key="6">
    <source>
        <dbReference type="EMBL" id="CAG9107480.1"/>
    </source>
</evidence>
<gene>
    <name evidence="5" type="ORF">BXYJ_LOCUS6436</name>
</gene>
<evidence type="ECO:0000313" key="5">
    <source>
        <dbReference type="EMBL" id="CAD5220954.1"/>
    </source>
</evidence>
<dbReference type="OrthoDB" id="2735536at2759"/>
<dbReference type="GO" id="GO:0006694">
    <property type="term" value="P:steroid biosynthetic process"/>
    <property type="evidence" value="ECO:0007669"/>
    <property type="project" value="InterPro"/>
</dbReference>
<keyword evidence="8" id="KW-1185">Reference proteome</keyword>
<evidence type="ECO:0000259" key="4">
    <source>
        <dbReference type="Pfam" id="PF01073"/>
    </source>
</evidence>
<dbReference type="Proteomes" id="UP000095284">
    <property type="component" value="Unplaced"/>
</dbReference>
<evidence type="ECO:0000256" key="3">
    <source>
        <dbReference type="RuleBase" id="RU004475"/>
    </source>
</evidence>
<evidence type="ECO:0000256" key="2">
    <source>
        <dbReference type="ARBA" id="ARBA00023002"/>
    </source>
</evidence>
<proteinExistence type="inferred from homology"/>
<dbReference type="EMBL" id="CAJFDI010000003">
    <property type="protein sequence ID" value="CAD5220954.1"/>
    <property type="molecule type" value="Genomic_DNA"/>
</dbReference>
<sequence length="353" mass="40472">MMSPICILGANSLIGQHLYTQLVGCGAKLNLWTLQDKFQDRLESNQNVVPQNVSIFSGTSEIASAIKDCDVVYNLHEYTDLSNLPDEKKLYEHNVKFVRDLMNMCKEEGTKVIIHLSSSFVQCSGKWPNVGNREKDHKDFVFDNPYPKYSKSKALAEELLKSCPGVKTLAARVGYIYGEGDENGIICDMIKVQKKLKWIPIIGDNKGAVQMAYVGNVSAALIKCKTTMEEKGEEHETVNIVDDTPINSLYDGVLKDLMGDTPSHSVPFWLAYPIFFLICWVLQILKIDFPIPSTGHFYMLCRQWTVLSNYRLRLFFDFKPRYSYNEAIKRSKTYYNNIDFDSFNSWSWRTEPR</sequence>
<dbReference type="Proteomes" id="UP000582659">
    <property type="component" value="Unassembled WGS sequence"/>
</dbReference>
<dbReference type="SMR" id="A0A1I7SU75"/>
<organism evidence="7 9">
    <name type="scientific">Bursaphelenchus xylophilus</name>
    <name type="common">Pinewood nematode worm</name>
    <name type="synonym">Aphelenchoides xylophilus</name>
    <dbReference type="NCBI Taxonomy" id="6326"/>
    <lineage>
        <taxon>Eukaryota</taxon>
        <taxon>Metazoa</taxon>
        <taxon>Ecdysozoa</taxon>
        <taxon>Nematoda</taxon>
        <taxon>Chromadorea</taxon>
        <taxon>Rhabditida</taxon>
        <taxon>Tylenchina</taxon>
        <taxon>Tylenchomorpha</taxon>
        <taxon>Aphelenchoidea</taxon>
        <taxon>Aphelenchoididae</taxon>
        <taxon>Bursaphelenchus</taxon>
    </lineage>
</organism>
<protein>
    <submittedName>
        <fullName evidence="5">(pine wood nematode) hypothetical protein</fullName>
    </submittedName>
    <submittedName>
        <fullName evidence="9">3Beta_HSD domain-containing protein</fullName>
    </submittedName>
</protein>
<reference evidence="9" key="1">
    <citation type="submission" date="2016-11" db="UniProtKB">
        <authorList>
            <consortium name="WormBaseParasite"/>
        </authorList>
    </citation>
    <scope>IDENTIFICATION</scope>
</reference>
<name>A0A1I7SU75_BURXY</name>
<reference evidence="6" key="2">
    <citation type="submission" date="2020-08" db="EMBL/GenBank/DDBJ databases">
        <authorList>
            <person name="Kikuchi T."/>
        </authorList>
    </citation>
    <scope>NUCLEOTIDE SEQUENCE</scope>
    <source>
        <strain evidence="5">Ka4C1</strain>
    </source>
</reference>
<dbReference type="InterPro" id="IPR050177">
    <property type="entry name" value="Lipid_A_modif_metabolic_enz"/>
</dbReference>
<dbReference type="PANTHER" id="PTHR43245:SF51">
    <property type="entry name" value="SHORT CHAIN DEHYDROGENASE_REDUCTASE FAMILY 42E, MEMBER 2"/>
    <property type="match status" value="1"/>
</dbReference>
<feature type="domain" description="3-beta hydroxysteroid dehydrogenase/isomerase" evidence="4">
    <location>
        <begin position="7"/>
        <end position="248"/>
    </location>
</feature>
<dbReference type="PANTHER" id="PTHR43245">
    <property type="entry name" value="BIFUNCTIONAL POLYMYXIN RESISTANCE PROTEIN ARNA"/>
    <property type="match status" value="1"/>
</dbReference>
<dbReference type="SUPFAM" id="SSF51735">
    <property type="entry name" value="NAD(P)-binding Rossmann-fold domains"/>
    <property type="match status" value="1"/>
</dbReference>
<dbReference type="Pfam" id="PF01073">
    <property type="entry name" value="3Beta_HSD"/>
    <property type="match status" value="1"/>
</dbReference>
<evidence type="ECO:0000256" key="1">
    <source>
        <dbReference type="ARBA" id="ARBA00009219"/>
    </source>
</evidence>
<evidence type="ECO:0000313" key="8">
    <source>
        <dbReference type="Proteomes" id="UP000659654"/>
    </source>
</evidence>
<dbReference type="EMBL" id="CAJFCV020000003">
    <property type="protein sequence ID" value="CAG9107480.1"/>
    <property type="molecule type" value="Genomic_DNA"/>
</dbReference>
<keyword evidence="2 3" id="KW-0560">Oxidoreductase</keyword>
<dbReference type="Gene3D" id="3.40.50.720">
    <property type="entry name" value="NAD(P)-binding Rossmann-like Domain"/>
    <property type="match status" value="1"/>
</dbReference>
<comment type="similarity">
    <text evidence="1 3">Belongs to the 3-beta-HSD family.</text>
</comment>
<dbReference type="GO" id="GO:0016616">
    <property type="term" value="F:oxidoreductase activity, acting on the CH-OH group of donors, NAD or NADP as acceptor"/>
    <property type="evidence" value="ECO:0007669"/>
    <property type="project" value="InterPro"/>
</dbReference>
<dbReference type="InterPro" id="IPR002225">
    <property type="entry name" value="3Beta_OHSteriod_DH/Estase"/>
</dbReference>
<accession>A0A1I7SU75</accession>
<dbReference type="InterPro" id="IPR036291">
    <property type="entry name" value="NAD(P)-bd_dom_sf"/>
</dbReference>
<evidence type="ECO:0000313" key="7">
    <source>
        <dbReference type="Proteomes" id="UP000095284"/>
    </source>
</evidence>